<dbReference type="Proteomes" id="UP000826656">
    <property type="component" value="Unassembled WGS sequence"/>
</dbReference>
<dbReference type="PANTHER" id="PTHR33214">
    <property type="entry name" value="BIFUNCTIONAL INHIBITOR/LIPID-TRANSFER PROTEIN/SEED STORAGE 2S ALBUMIN SUPERFAMILY PROTEIN"/>
    <property type="match status" value="1"/>
</dbReference>
<protein>
    <recommendedName>
        <fullName evidence="3">Bifunctional inhibitor/plant lipid transfer protein/seed storage helical domain-containing protein</fullName>
    </recommendedName>
</protein>
<name>A0ABQ7V985_SOLTU</name>
<dbReference type="InterPro" id="IPR033872">
    <property type="entry name" value="nsLTP2"/>
</dbReference>
<proteinExistence type="predicted"/>
<dbReference type="Pfam" id="PF00234">
    <property type="entry name" value="Tryp_alpha_amyl"/>
    <property type="match status" value="1"/>
</dbReference>
<organism evidence="4 5">
    <name type="scientific">Solanum tuberosum</name>
    <name type="common">Potato</name>
    <dbReference type="NCBI Taxonomy" id="4113"/>
    <lineage>
        <taxon>Eukaryota</taxon>
        <taxon>Viridiplantae</taxon>
        <taxon>Streptophyta</taxon>
        <taxon>Embryophyta</taxon>
        <taxon>Tracheophyta</taxon>
        <taxon>Spermatophyta</taxon>
        <taxon>Magnoliopsida</taxon>
        <taxon>eudicotyledons</taxon>
        <taxon>Gunneridae</taxon>
        <taxon>Pentapetalae</taxon>
        <taxon>asterids</taxon>
        <taxon>lamiids</taxon>
        <taxon>Solanales</taxon>
        <taxon>Solanaceae</taxon>
        <taxon>Solanoideae</taxon>
        <taxon>Solaneae</taxon>
        <taxon>Solanum</taxon>
    </lineage>
</organism>
<dbReference type="InterPro" id="IPR036312">
    <property type="entry name" value="Bifun_inhib/LTP/seed_sf"/>
</dbReference>
<dbReference type="EMBL" id="JAIVGD010000013">
    <property type="protein sequence ID" value="KAH0760653.1"/>
    <property type="molecule type" value="Genomic_DNA"/>
</dbReference>
<accession>A0ABQ7V985</accession>
<feature type="domain" description="Bifunctional inhibitor/plant lipid transfer protein/seed storage helical" evidence="3">
    <location>
        <begin position="32"/>
        <end position="96"/>
    </location>
</feature>
<evidence type="ECO:0000256" key="2">
    <source>
        <dbReference type="ARBA" id="ARBA00023121"/>
    </source>
</evidence>
<keyword evidence="2" id="KW-0446">Lipid-binding</keyword>
<evidence type="ECO:0000256" key="1">
    <source>
        <dbReference type="ARBA" id="ARBA00022448"/>
    </source>
</evidence>
<dbReference type="Gene3D" id="1.10.110.10">
    <property type="entry name" value="Plant lipid-transfer and hydrophobic proteins"/>
    <property type="match status" value="1"/>
</dbReference>
<comment type="caution">
    <text evidence="4">The sequence shown here is derived from an EMBL/GenBank/DDBJ whole genome shotgun (WGS) entry which is preliminary data.</text>
</comment>
<dbReference type="PANTHER" id="PTHR33214:SF69">
    <property type="entry name" value="BIFUNCTIONAL INHIBITOR_LIPID-TRANSFER PROTEIN_SEED STORAGE 2S ALBUMIN SUPERFAMILY PROTEIN"/>
    <property type="match status" value="1"/>
</dbReference>
<dbReference type="SMART" id="SM00499">
    <property type="entry name" value="AAI"/>
    <property type="match status" value="1"/>
</dbReference>
<evidence type="ECO:0000313" key="5">
    <source>
        <dbReference type="Proteomes" id="UP000826656"/>
    </source>
</evidence>
<reference evidence="4 5" key="1">
    <citation type="journal article" date="2021" name="bioRxiv">
        <title>Chromosome-scale and haplotype-resolved genome assembly of a tetraploid potato cultivar.</title>
        <authorList>
            <person name="Sun H."/>
            <person name="Jiao W.-B."/>
            <person name="Krause K."/>
            <person name="Campoy J.A."/>
            <person name="Goel M."/>
            <person name="Folz-Donahue K."/>
            <person name="Kukat C."/>
            <person name="Huettel B."/>
            <person name="Schneeberger K."/>
        </authorList>
    </citation>
    <scope>NUCLEOTIDE SEQUENCE [LARGE SCALE GENOMIC DNA]</scope>
    <source>
        <strain evidence="4">SolTubOtavaFocal</strain>
        <tissue evidence="4">Leaves</tissue>
    </source>
</reference>
<dbReference type="InterPro" id="IPR016140">
    <property type="entry name" value="Bifunc_inhib/LTP/seed_store"/>
</dbReference>
<keyword evidence="5" id="KW-1185">Reference proteome</keyword>
<evidence type="ECO:0000313" key="4">
    <source>
        <dbReference type="EMBL" id="KAH0760653.1"/>
    </source>
</evidence>
<evidence type="ECO:0000259" key="3">
    <source>
        <dbReference type="SMART" id="SM00499"/>
    </source>
</evidence>
<keyword evidence="1" id="KW-0813">Transport</keyword>
<gene>
    <name evidence="4" type="ORF">KY290_016726</name>
</gene>
<sequence length="96" mass="10658">MTKATSFVAIFLVGAMAFFLGELLVTAQRLQCDKVDLGPCAYAFLENDSPTQKCCAALKEETQKCLCDFLRSPATVELVKFPQVVFRLCKIPFPKC</sequence>
<dbReference type="SUPFAM" id="SSF47699">
    <property type="entry name" value="Bifunctional inhibitor/lipid-transfer protein/seed storage 2S albumin"/>
    <property type="match status" value="1"/>
</dbReference>